<evidence type="ECO:0000313" key="2">
    <source>
        <dbReference type="Proteomes" id="UP000008068"/>
    </source>
</evidence>
<organism evidence="2">
    <name type="scientific">Caenorhabditis brenneri</name>
    <name type="common">Nematode worm</name>
    <dbReference type="NCBI Taxonomy" id="135651"/>
    <lineage>
        <taxon>Eukaryota</taxon>
        <taxon>Metazoa</taxon>
        <taxon>Ecdysozoa</taxon>
        <taxon>Nematoda</taxon>
        <taxon>Chromadorea</taxon>
        <taxon>Rhabditida</taxon>
        <taxon>Rhabditina</taxon>
        <taxon>Rhabditomorpha</taxon>
        <taxon>Rhabditoidea</taxon>
        <taxon>Rhabditidae</taxon>
        <taxon>Peloderinae</taxon>
        <taxon>Caenorhabditis</taxon>
    </lineage>
</organism>
<dbReference type="EMBL" id="GL379788">
    <property type="protein sequence ID" value="EGT40340.1"/>
    <property type="molecule type" value="Genomic_DNA"/>
</dbReference>
<accession>G0MBH6</accession>
<dbReference type="InParanoid" id="G0MBH6"/>
<dbReference type="HOGENOM" id="CLU_603019_0_0_1"/>
<sequence>MYENKEHFIIVYREGRKITYGDYYGFHRHTTTNRYALIGQWVVRDGGEFIDVREPIRTLVKDRQVQVKVQVLGINKDGSLNTSHFEVGFIQMFIRMFKTIFFQRVGRGVVDSSGLNENQLVSRFVVVEFTYLHPKFHHRNAEWRVILILEQESTFDVKGVVYAKEEEVYRIHSKEFPLDFKVAKTRNSFNRNLELGTSIQFDFPSDGINVDQYRVLYNQNVSVFNKKVVVQDTYHLNHKTKLMYLDQSYFVFDLSYNLQAYMERLGFRKVNAFFELAQHDSDRVMYVLSRYQPFMEIDSDGFNRDAEKRVGDNGNSAYSNNNNIKCYGSNSGDTGGDRGRKEAEVVAKMEKCKELIRTAENLISALSSVTIAERLSREAERIRKALKYLPRDYGTLHHQMSYKELEQEERRLNESIEHYEEAIKQAVLFLIEQDLVDQRGTAAQVIGCFLADNL</sequence>
<keyword evidence="2" id="KW-1185">Reference proteome</keyword>
<name>G0MBH6_CAEBE</name>
<gene>
    <name evidence="1" type="ORF">CAEBREN_11455</name>
</gene>
<protein>
    <submittedName>
        <fullName evidence="1">Uncharacterized protein</fullName>
    </submittedName>
</protein>
<dbReference type="Proteomes" id="UP000008068">
    <property type="component" value="Unassembled WGS sequence"/>
</dbReference>
<evidence type="ECO:0000313" key="1">
    <source>
        <dbReference type="EMBL" id="EGT40340.1"/>
    </source>
</evidence>
<proteinExistence type="predicted"/>
<reference evidence="2" key="1">
    <citation type="submission" date="2011-07" db="EMBL/GenBank/DDBJ databases">
        <authorList>
            <consortium name="Caenorhabditis brenneri Sequencing and Analysis Consortium"/>
            <person name="Wilson R.K."/>
        </authorList>
    </citation>
    <scope>NUCLEOTIDE SEQUENCE [LARGE SCALE GENOMIC DNA]</scope>
    <source>
        <strain evidence="2">PB2801</strain>
    </source>
</reference>
<dbReference type="AlphaFoldDB" id="G0MBH6"/>